<reference evidence="7 8" key="1">
    <citation type="journal article" date="2020" name="ISME J.">
        <title>Uncovering the hidden diversity of litter-decomposition mechanisms in mushroom-forming fungi.</title>
        <authorList>
            <person name="Floudas D."/>
            <person name="Bentzer J."/>
            <person name="Ahren D."/>
            <person name="Johansson T."/>
            <person name="Persson P."/>
            <person name="Tunlid A."/>
        </authorList>
    </citation>
    <scope>NUCLEOTIDE SEQUENCE [LARGE SCALE GENOMIC DNA]</scope>
    <source>
        <strain evidence="7 8">CBS 406.79</strain>
    </source>
</reference>
<dbReference type="GO" id="GO:0005634">
    <property type="term" value="C:nucleus"/>
    <property type="evidence" value="ECO:0007669"/>
    <property type="project" value="UniProtKB-SubCell"/>
</dbReference>
<keyword evidence="3" id="KW-0234">DNA repair</keyword>
<feature type="compositionally biased region" description="Basic and acidic residues" evidence="5">
    <location>
        <begin position="255"/>
        <end position="269"/>
    </location>
</feature>
<dbReference type="InterPro" id="IPR038051">
    <property type="entry name" value="XRCC4-like_N_sf"/>
</dbReference>
<dbReference type="Proteomes" id="UP000518752">
    <property type="component" value="Unassembled WGS sequence"/>
</dbReference>
<evidence type="ECO:0000256" key="2">
    <source>
        <dbReference type="ARBA" id="ARBA00022763"/>
    </source>
</evidence>
<keyword evidence="2" id="KW-0227">DNA damage</keyword>
<accession>A0A8H5H5Y7</accession>
<evidence type="ECO:0000313" key="8">
    <source>
        <dbReference type="Proteomes" id="UP000518752"/>
    </source>
</evidence>
<proteinExistence type="predicted"/>
<feature type="compositionally biased region" description="Basic and acidic residues" evidence="5">
    <location>
        <begin position="361"/>
        <end position="374"/>
    </location>
</feature>
<comment type="caution">
    <text evidence="7">The sequence shown here is derived from an EMBL/GenBank/DDBJ whole genome shotgun (WGS) entry which is preliminary data.</text>
</comment>
<dbReference type="AlphaFoldDB" id="A0A8H5H5Y7"/>
<feature type="region of interest" description="Disordered" evidence="5">
    <location>
        <begin position="406"/>
        <end position="469"/>
    </location>
</feature>
<evidence type="ECO:0000256" key="3">
    <source>
        <dbReference type="ARBA" id="ARBA00023204"/>
    </source>
</evidence>
<keyword evidence="8" id="KW-1185">Reference proteome</keyword>
<gene>
    <name evidence="7" type="ORF">D9757_008041</name>
</gene>
<dbReference type="InterPro" id="IPR015381">
    <property type="entry name" value="XLF-like_N"/>
</dbReference>
<comment type="subcellular location">
    <subcellularLocation>
        <location evidence="1">Nucleus</location>
    </subcellularLocation>
</comment>
<evidence type="ECO:0000313" key="7">
    <source>
        <dbReference type="EMBL" id="KAF5377322.1"/>
    </source>
</evidence>
<protein>
    <recommendedName>
        <fullName evidence="6">XLF-like N-terminal domain-containing protein</fullName>
    </recommendedName>
</protein>
<dbReference type="OrthoDB" id="3184250at2759"/>
<feature type="region of interest" description="Disordered" evidence="5">
    <location>
        <begin position="237"/>
        <end position="387"/>
    </location>
</feature>
<evidence type="ECO:0000259" key="6">
    <source>
        <dbReference type="Pfam" id="PF09302"/>
    </source>
</evidence>
<organism evidence="7 8">
    <name type="scientific">Collybiopsis confluens</name>
    <dbReference type="NCBI Taxonomy" id="2823264"/>
    <lineage>
        <taxon>Eukaryota</taxon>
        <taxon>Fungi</taxon>
        <taxon>Dikarya</taxon>
        <taxon>Basidiomycota</taxon>
        <taxon>Agaricomycotina</taxon>
        <taxon>Agaricomycetes</taxon>
        <taxon>Agaricomycetidae</taxon>
        <taxon>Agaricales</taxon>
        <taxon>Marasmiineae</taxon>
        <taxon>Omphalotaceae</taxon>
        <taxon>Collybiopsis</taxon>
    </lineage>
</organism>
<feature type="compositionally biased region" description="Acidic residues" evidence="5">
    <location>
        <begin position="294"/>
        <end position="310"/>
    </location>
</feature>
<feature type="compositionally biased region" description="Low complexity" evidence="5">
    <location>
        <begin position="330"/>
        <end position="356"/>
    </location>
</feature>
<dbReference type="EMBL" id="JAACJN010000084">
    <property type="protein sequence ID" value="KAF5377322.1"/>
    <property type="molecule type" value="Genomic_DNA"/>
</dbReference>
<keyword evidence="4" id="KW-0539">Nucleus</keyword>
<feature type="domain" description="XLF-like N-terminal" evidence="6">
    <location>
        <begin position="17"/>
        <end position="140"/>
    </location>
</feature>
<evidence type="ECO:0000256" key="1">
    <source>
        <dbReference type="ARBA" id="ARBA00004123"/>
    </source>
</evidence>
<dbReference type="GO" id="GO:0006303">
    <property type="term" value="P:double-strand break repair via nonhomologous end joining"/>
    <property type="evidence" value="ECO:0007669"/>
    <property type="project" value="UniProtKB-ARBA"/>
</dbReference>
<dbReference type="Gene3D" id="2.170.210.10">
    <property type="entry name" value="DNA double-strand break repair and VJ recombination XRCC4, N-terminal"/>
    <property type="match status" value="1"/>
</dbReference>
<evidence type="ECO:0000256" key="4">
    <source>
        <dbReference type="ARBA" id="ARBA00023242"/>
    </source>
</evidence>
<name>A0A8H5H5Y7_9AGAR</name>
<dbReference type="Pfam" id="PF09302">
    <property type="entry name" value="XLF"/>
    <property type="match status" value="1"/>
</dbReference>
<evidence type="ECO:0000256" key="5">
    <source>
        <dbReference type="SAM" id="MobiDB-lite"/>
    </source>
</evidence>
<sequence>MEQLSQEQLGELLSKEWLVKIDSENSIPYLFKFNSSTADSTCLIMITDTKSVWVEVRVALNSSQIARRWRTCNVIDTFIPSSAEEEDSEKAWRSSIVDNLSKIHTPGGMNIVSSFQVIESNFSDFALEIEFEEFKWAWETHFTGHRNSAEIISKHLVLPLISFSHISFISGSPGQMTESELEKMIDTTARNARRSIDTHMKNVVSKPLITTSIRRLTAMLNFSNKLQPILSTAEAPELTIPPFPHPKVRATTPSKPHDISRNRTRRESSPVETPPKRAPSPSSRENSPKPIAAIDDDDSATESSDAEPEPDGPAKPTLSELVTSAPIHSNPPKSFNSKSPGLQTTSGSDVDSSSSGRSRKKVEESYTSDDEKSGHLRSRNRPLVAREYQIQICYPLDRLRRKAQRYPLKAAVSDPDSSPARPVAKKKKVESSSEDSEEERRKRVAKLKSGGAGARGSVRQPLKRGGKRF</sequence>